<dbReference type="InterPro" id="IPR011206">
    <property type="entry name" value="Citrate_lyase_beta/mcl1/mcl2"/>
</dbReference>
<dbReference type="InterPro" id="IPR015813">
    <property type="entry name" value="Pyrv/PenolPyrv_kinase-like_dom"/>
</dbReference>
<evidence type="ECO:0000259" key="6">
    <source>
        <dbReference type="Pfam" id="PF03328"/>
    </source>
</evidence>
<feature type="binding site" evidence="5">
    <location>
        <position position="154"/>
    </location>
    <ligand>
        <name>Mg(2+)</name>
        <dbReference type="ChEBI" id="CHEBI:18420"/>
    </ligand>
</feature>
<evidence type="ECO:0000256" key="4">
    <source>
        <dbReference type="PIRSR" id="PIRSR015582-1"/>
    </source>
</evidence>
<dbReference type="GO" id="GO:0006107">
    <property type="term" value="P:oxaloacetate metabolic process"/>
    <property type="evidence" value="ECO:0007669"/>
    <property type="project" value="TreeGrafter"/>
</dbReference>
<dbReference type="GO" id="GO:0016829">
    <property type="term" value="F:lyase activity"/>
    <property type="evidence" value="ECO:0007669"/>
    <property type="project" value="UniProtKB-KW"/>
</dbReference>
<feature type="binding site" evidence="5">
    <location>
        <position position="127"/>
    </location>
    <ligand>
        <name>Mg(2+)</name>
        <dbReference type="ChEBI" id="CHEBI:18420"/>
    </ligand>
</feature>
<sequence length="292" mass="31961">MRRTMLFLPGNAPNMLINGDMLGADSVILDLEDSVDPGQKDAARALVRNVLNQKLYRKSEVIVRINPLDSEFWREDIEAVVPSRPSLLMPSKVGRAEDIRELDVFITQVEQKCGVKTGTIGLLPLLETAEGIENAREIALSSQRIVGLFLGGEDLTADLHARRTKEGGEIFYARSRIVCAARACRIEAYDTPFTDVNDEEGVRRDAQLARDLGFIGKAAISPRHVDIINEVFTPSEAEIDYAHQILEAIAEGGRLGKGAVSLHGKMIDAPVVKRAMQIVEMENAMAGGGLVD</sequence>
<dbReference type="GeneID" id="93277696"/>
<evidence type="ECO:0000256" key="1">
    <source>
        <dbReference type="ARBA" id="ARBA00001946"/>
    </source>
</evidence>
<organism evidence="7 8">
    <name type="scientific">Enterocloster lavalensis</name>
    <dbReference type="NCBI Taxonomy" id="460384"/>
    <lineage>
        <taxon>Bacteria</taxon>
        <taxon>Bacillati</taxon>
        <taxon>Bacillota</taxon>
        <taxon>Clostridia</taxon>
        <taxon>Lachnospirales</taxon>
        <taxon>Lachnospiraceae</taxon>
        <taxon>Enterocloster</taxon>
    </lineage>
</organism>
<dbReference type="SUPFAM" id="SSF51621">
    <property type="entry name" value="Phosphoenolpyruvate/pyruvate domain"/>
    <property type="match status" value="1"/>
</dbReference>
<keyword evidence="8" id="KW-1185">Reference proteome</keyword>
<dbReference type="Proteomes" id="UP000198508">
    <property type="component" value="Unassembled WGS sequence"/>
</dbReference>
<feature type="binding site" evidence="4">
    <location>
        <position position="127"/>
    </location>
    <ligand>
        <name>substrate</name>
    </ligand>
</feature>
<dbReference type="InterPro" id="IPR005000">
    <property type="entry name" value="Aldolase/citrate-lyase_domain"/>
</dbReference>
<dbReference type="STRING" id="460384.SAMN05216313_13037"/>
<feature type="domain" description="HpcH/HpaI aldolase/citrate lyase" evidence="6">
    <location>
        <begin position="3"/>
        <end position="222"/>
    </location>
</feature>
<name>A0A1I0JHP7_9FIRM</name>
<dbReference type="Pfam" id="PF03328">
    <property type="entry name" value="HpcH_HpaI"/>
    <property type="match status" value="1"/>
</dbReference>
<protein>
    <submittedName>
        <fullName evidence="7">Citrate lyase subunit beta / citryl-CoA lyase</fullName>
    </submittedName>
</protein>
<dbReference type="EMBL" id="FOIM01000030">
    <property type="protein sequence ID" value="SEU09740.1"/>
    <property type="molecule type" value="Genomic_DNA"/>
</dbReference>
<dbReference type="PANTHER" id="PTHR32308">
    <property type="entry name" value="LYASE BETA SUBUNIT, PUTATIVE (AFU_ORTHOLOGUE AFUA_4G13030)-RELATED"/>
    <property type="match status" value="1"/>
</dbReference>
<dbReference type="AlphaFoldDB" id="A0A1I0JHP7"/>
<comment type="cofactor">
    <cofactor evidence="1">
        <name>Mg(2+)</name>
        <dbReference type="ChEBI" id="CHEBI:18420"/>
    </cofactor>
</comment>
<proteinExistence type="predicted"/>
<evidence type="ECO:0000256" key="3">
    <source>
        <dbReference type="ARBA" id="ARBA00022842"/>
    </source>
</evidence>
<dbReference type="Gene3D" id="3.20.20.60">
    <property type="entry name" value="Phosphoenolpyruvate-binding domains"/>
    <property type="match status" value="1"/>
</dbReference>
<evidence type="ECO:0000256" key="2">
    <source>
        <dbReference type="ARBA" id="ARBA00022723"/>
    </source>
</evidence>
<evidence type="ECO:0000313" key="8">
    <source>
        <dbReference type="Proteomes" id="UP000198508"/>
    </source>
</evidence>
<dbReference type="GO" id="GO:0000287">
    <property type="term" value="F:magnesium ion binding"/>
    <property type="evidence" value="ECO:0007669"/>
    <property type="project" value="TreeGrafter"/>
</dbReference>
<feature type="binding site" evidence="4">
    <location>
        <position position="64"/>
    </location>
    <ligand>
        <name>substrate</name>
    </ligand>
</feature>
<dbReference type="PANTHER" id="PTHR32308:SF10">
    <property type="entry name" value="CITRATE LYASE SUBUNIT BETA"/>
    <property type="match status" value="1"/>
</dbReference>
<dbReference type="RefSeq" id="WP_092369098.1">
    <property type="nucleotide sequence ID" value="NZ_DAINWJ010000503.1"/>
</dbReference>
<gene>
    <name evidence="7" type="ORF">SAMN05216313_13037</name>
</gene>
<dbReference type="PIRSF" id="PIRSF015582">
    <property type="entry name" value="Cit_lyase_B"/>
    <property type="match status" value="1"/>
</dbReference>
<dbReference type="InterPro" id="IPR040442">
    <property type="entry name" value="Pyrv_kinase-like_dom_sf"/>
</dbReference>
<keyword evidence="2 5" id="KW-0479">Metal-binding</keyword>
<evidence type="ECO:0000256" key="5">
    <source>
        <dbReference type="PIRSR" id="PIRSR015582-2"/>
    </source>
</evidence>
<keyword evidence="7" id="KW-0456">Lyase</keyword>
<reference evidence="8" key="1">
    <citation type="submission" date="2016-10" db="EMBL/GenBank/DDBJ databases">
        <authorList>
            <person name="Varghese N."/>
            <person name="Submissions S."/>
        </authorList>
    </citation>
    <scope>NUCLEOTIDE SEQUENCE [LARGE SCALE GENOMIC DNA]</scope>
    <source>
        <strain evidence="8">NLAE-zl-G277</strain>
    </source>
</reference>
<accession>A0A1I0JHP7</accession>
<evidence type="ECO:0000313" key="7">
    <source>
        <dbReference type="EMBL" id="SEU09740.1"/>
    </source>
</evidence>
<keyword evidence="3 5" id="KW-0460">Magnesium</keyword>